<reference evidence="1" key="1">
    <citation type="journal article" date="2020" name="Nature">
        <title>Giant virus diversity and host interactions through global metagenomics.</title>
        <authorList>
            <person name="Schulz F."/>
            <person name="Roux S."/>
            <person name="Paez-Espino D."/>
            <person name="Jungbluth S."/>
            <person name="Walsh D.A."/>
            <person name="Denef V.J."/>
            <person name="McMahon K.D."/>
            <person name="Konstantinidis K.T."/>
            <person name="Eloe-Fadrosh E.A."/>
            <person name="Kyrpides N.C."/>
            <person name="Woyke T."/>
        </authorList>
    </citation>
    <scope>NUCLEOTIDE SEQUENCE</scope>
    <source>
        <strain evidence="1">GVMAG-M-3300023184-178</strain>
    </source>
</reference>
<proteinExistence type="predicted"/>
<dbReference type="EMBL" id="MN740029">
    <property type="protein sequence ID" value="QHT84997.1"/>
    <property type="molecule type" value="Genomic_DNA"/>
</dbReference>
<name>A0A6C0HXQ9_9ZZZZ</name>
<accession>A0A6C0HXQ9</accession>
<organism evidence="1">
    <name type="scientific">viral metagenome</name>
    <dbReference type="NCBI Taxonomy" id="1070528"/>
    <lineage>
        <taxon>unclassified sequences</taxon>
        <taxon>metagenomes</taxon>
        <taxon>organismal metagenomes</taxon>
    </lineage>
</organism>
<dbReference type="AlphaFoldDB" id="A0A6C0HXQ9"/>
<sequence length="116" mass="13519">MNKNNVCYTGFNSVKTGNYTKKKYLEAMNKNFKKECSVYMKSLKCKSCKKSIEMNNKEVKKQINAQLKNKTYKMTNNTEKKILKQLSKCKRCKNNKTKKCNLNNYLLFSGAELGKC</sequence>
<protein>
    <submittedName>
        <fullName evidence="1">Uncharacterized protein</fullName>
    </submittedName>
</protein>
<evidence type="ECO:0000313" key="1">
    <source>
        <dbReference type="EMBL" id="QHT84997.1"/>
    </source>
</evidence>